<name>A0A426ZS77_ENSVE</name>
<proteinExistence type="predicted"/>
<dbReference type="EMBL" id="AMZH03005301">
    <property type="protein sequence ID" value="RRT66771.1"/>
    <property type="molecule type" value="Genomic_DNA"/>
</dbReference>
<dbReference type="AlphaFoldDB" id="A0A426ZS77"/>
<protein>
    <submittedName>
        <fullName evidence="1">Uncharacterized protein</fullName>
    </submittedName>
</protein>
<organism evidence="1 2">
    <name type="scientific">Ensete ventricosum</name>
    <name type="common">Abyssinian banana</name>
    <name type="synonym">Musa ensete</name>
    <dbReference type="NCBI Taxonomy" id="4639"/>
    <lineage>
        <taxon>Eukaryota</taxon>
        <taxon>Viridiplantae</taxon>
        <taxon>Streptophyta</taxon>
        <taxon>Embryophyta</taxon>
        <taxon>Tracheophyta</taxon>
        <taxon>Spermatophyta</taxon>
        <taxon>Magnoliopsida</taxon>
        <taxon>Liliopsida</taxon>
        <taxon>Zingiberales</taxon>
        <taxon>Musaceae</taxon>
        <taxon>Ensete</taxon>
    </lineage>
</organism>
<accession>A0A426ZS77</accession>
<sequence>MASVGAAQLVQKLQACASMSLHELEWMRQRRSSLKRRLWLIIALTDLLRLTTNTAARTQFHRSGLYNRSADIDPKKQSQETVRFRRERYVRASSLPLLLDDAKEDKERRILFVVGRDCDRQVSGSLLILFYGRCIFCDFRGRLSSIAATLGLFFFR</sequence>
<evidence type="ECO:0000313" key="2">
    <source>
        <dbReference type="Proteomes" id="UP000287651"/>
    </source>
</evidence>
<reference evidence="1 2" key="1">
    <citation type="journal article" date="2014" name="Agronomy (Basel)">
        <title>A Draft Genome Sequence for Ensete ventricosum, the Drought-Tolerant Tree Against Hunger.</title>
        <authorList>
            <person name="Harrison J."/>
            <person name="Moore K.A."/>
            <person name="Paszkiewicz K."/>
            <person name="Jones T."/>
            <person name="Grant M."/>
            <person name="Ambacheew D."/>
            <person name="Muzemil S."/>
            <person name="Studholme D.J."/>
        </authorList>
    </citation>
    <scope>NUCLEOTIDE SEQUENCE [LARGE SCALE GENOMIC DNA]</scope>
</reference>
<gene>
    <name evidence="1" type="ORF">B296_00035959</name>
</gene>
<comment type="caution">
    <text evidence="1">The sequence shown here is derived from an EMBL/GenBank/DDBJ whole genome shotgun (WGS) entry which is preliminary data.</text>
</comment>
<dbReference type="Proteomes" id="UP000287651">
    <property type="component" value="Unassembled WGS sequence"/>
</dbReference>
<evidence type="ECO:0000313" key="1">
    <source>
        <dbReference type="EMBL" id="RRT66771.1"/>
    </source>
</evidence>